<keyword evidence="8" id="KW-0547">Nucleotide-binding</keyword>
<dbReference type="GO" id="GO:0005524">
    <property type="term" value="F:ATP binding"/>
    <property type="evidence" value="ECO:0007669"/>
    <property type="project" value="UniProtKB-KW"/>
</dbReference>
<evidence type="ECO:0000313" key="23">
    <source>
        <dbReference type="EMBL" id="KNZ45049.1"/>
    </source>
</evidence>
<gene>
    <name evidence="23" type="ORF">VP01_853g8</name>
</gene>
<evidence type="ECO:0000256" key="11">
    <source>
        <dbReference type="ARBA" id="ARBA00022840"/>
    </source>
</evidence>
<evidence type="ECO:0000256" key="16">
    <source>
        <dbReference type="ARBA" id="ARBA00022932"/>
    </source>
</evidence>
<evidence type="ECO:0000256" key="2">
    <source>
        <dbReference type="ARBA" id="ARBA00022578"/>
    </source>
</evidence>
<evidence type="ECO:0000256" key="12">
    <source>
        <dbReference type="ARBA" id="ARBA00022842"/>
    </source>
</evidence>
<sequence>MQSEADAGQQENTSIEPTETTTMAGTSNNDGFRQAMLKTALETIPQLSEDNYSIWKDKMTALLELRGVLSILDSQQPNAVPLAEDVNAELKLLLISKMDSVTHNNIVTADNRGSAKDLWKAIKDCFASDESSNRARVFNEFLYVKFKEDALEAFVTDIKVSIKKLVDVGIDLPQDILAYLILFKLPENLQLLKRQIMHSDKSLTVQFVCNHLIQFNNENRAEIKDSGSSTQAALVATKNQKSSYKGAQGNSNSNGGRRCTAGYHNPKQDGNHSADSCWHLHPDKAPDWWQEAQAKWQANKTNSNSKVNYYLSLITLWTETGDSKFKIVLDSGASAHIFNDPRFFDQLELGDHDVIRTGKEGATLPIKGVGRVTLQWDNSTISLENCLFVPDIVINLVSAGVLLKKGCEITAKKDSFEVLKDGITRFKGKVENNLLAVNNPDSVGGSVTHTANLSQSRMDSLRSIHEKFGHASLQRLGHLIPPSISKAEKDNFECKACTLSKITKQSFKAESEPASKVFERIHLDIIGPIDPESKIKSKYILTLVDNYSGYLAGFPLGKKDDTTDVLIKLLEAENKRRGYFPNQICSDGGGEFTGNRVEQANRTIVESMRATFCSSGIPKNMWHDVVKSCFLMLNQIPKKGCTESPWMMVHGKDLPPNFLKTLGMMAAVLNMNRIKWKKFDVKGQEGLLVGFNIPLLSYRILLRTGGTVKSKHFLNQTLLLKGRLPLIHNKTTIQNQKLMNLSQ</sequence>
<evidence type="ECO:0000256" key="14">
    <source>
        <dbReference type="ARBA" id="ARBA00022908"/>
    </source>
</evidence>
<dbReference type="GO" id="GO:0032196">
    <property type="term" value="P:transposition"/>
    <property type="evidence" value="ECO:0007669"/>
    <property type="project" value="UniProtKB-KW"/>
</dbReference>
<dbReference type="GO" id="GO:0006508">
    <property type="term" value="P:proteolysis"/>
    <property type="evidence" value="ECO:0007669"/>
    <property type="project" value="UniProtKB-KW"/>
</dbReference>
<dbReference type="GO" id="GO:0003964">
    <property type="term" value="F:RNA-directed DNA polymerase activity"/>
    <property type="evidence" value="ECO:0007669"/>
    <property type="project" value="UniProtKB-KW"/>
</dbReference>
<evidence type="ECO:0000313" key="24">
    <source>
        <dbReference type="Proteomes" id="UP000037035"/>
    </source>
</evidence>
<feature type="domain" description="Integrase catalytic" evidence="22">
    <location>
        <begin position="509"/>
        <end position="599"/>
    </location>
</feature>
<keyword evidence="14" id="KW-0229">DNA integration</keyword>
<keyword evidence="12" id="KW-0460">Magnesium</keyword>
<dbReference type="GO" id="GO:0046872">
    <property type="term" value="F:metal ion binding"/>
    <property type="evidence" value="ECO:0007669"/>
    <property type="project" value="UniProtKB-KW"/>
</dbReference>
<comment type="function">
    <text evidence="1">The aspartyl protease (PR) mediates the proteolytic cleavages of the Gag and Gag-Pol polyproteins after assembly of the VLP.</text>
</comment>
<comment type="caution">
    <text evidence="23">The sequence shown here is derived from an EMBL/GenBank/DDBJ whole genome shotgun (WGS) entry which is preliminary data.</text>
</comment>
<dbReference type="GO" id="GO:0003887">
    <property type="term" value="F:DNA-directed DNA polymerase activity"/>
    <property type="evidence" value="ECO:0007669"/>
    <property type="project" value="UniProtKB-KW"/>
</dbReference>
<comment type="catalytic activity">
    <reaction evidence="20">
        <text>DNA(n) + a 2'-deoxyribonucleoside 5'-triphosphate = DNA(n+1) + diphosphate</text>
        <dbReference type="Rhea" id="RHEA:22508"/>
        <dbReference type="Rhea" id="RHEA-COMP:17339"/>
        <dbReference type="Rhea" id="RHEA-COMP:17340"/>
        <dbReference type="ChEBI" id="CHEBI:33019"/>
        <dbReference type="ChEBI" id="CHEBI:61560"/>
        <dbReference type="ChEBI" id="CHEBI:173112"/>
        <dbReference type="EC" id="2.7.7.7"/>
    </reaction>
</comment>
<evidence type="ECO:0000256" key="18">
    <source>
        <dbReference type="ARBA" id="ARBA00023172"/>
    </source>
</evidence>
<keyword evidence="4" id="KW-0645">Protease</keyword>
<reference evidence="23 24" key="1">
    <citation type="submission" date="2015-08" db="EMBL/GenBank/DDBJ databases">
        <title>Next Generation Sequencing and Analysis of the Genome of Puccinia sorghi L Schw, the Causal Agent of Maize Common Rust.</title>
        <authorList>
            <person name="Rochi L."/>
            <person name="Burguener G."/>
            <person name="Darino M."/>
            <person name="Turjanski A."/>
            <person name="Kreff E."/>
            <person name="Dieguez M.J."/>
            <person name="Sacco F."/>
        </authorList>
    </citation>
    <scope>NUCLEOTIDE SEQUENCE [LARGE SCALE GENOMIC DNA]</scope>
    <source>
        <strain evidence="23 24">RO10H11247</strain>
    </source>
</reference>
<dbReference type="InterPro" id="IPR039537">
    <property type="entry name" value="Retrotran_Ty1/copia-like"/>
</dbReference>
<evidence type="ECO:0000256" key="3">
    <source>
        <dbReference type="ARBA" id="ARBA00022612"/>
    </source>
</evidence>
<evidence type="ECO:0000256" key="17">
    <source>
        <dbReference type="ARBA" id="ARBA00023113"/>
    </source>
</evidence>
<keyword evidence="17" id="KW-0917">Virion maturation</keyword>
<keyword evidence="7" id="KW-0479">Metal-binding</keyword>
<dbReference type="GO" id="GO:0008233">
    <property type="term" value="F:peptidase activity"/>
    <property type="evidence" value="ECO:0007669"/>
    <property type="project" value="UniProtKB-KW"/>
</dbReference>
<keyword evidence="10" id="KW-0378">Hydrolase</keyword>
<dbReference type="Proteomes" id="UP000037035">
    <property type="component" value="Unassembled WGS sequence"/>
</dbReference>
<keyword evidence="24" id="KW-1185">Reference proteome</keyword>
<dbReference type="GO" id="GO:0015074">
    <property type="term" value="P:DNA integration"/>
    <property type="evidence" value="ECO:0007669"/>
    <property type="project" value="UniProtKB-KW"/>
</dbReference>
<name>A0A0L6U923_9BASI</name>
<dbReference type="GO" id="GO:0004519">
    <property type="term" value="F:endonuclease activity"/>
    <property type="evidence" value="ECO:0007669"/>
    <property type="project" value="UniProtKB-KW"/>
</dbReference>
<evidence type="ECO:0000256" key="1">
    <source>
        <dbReference type="ARBA" id="ARBA00002180"/>
    </source>
</evidence>
<dbReference type="VEuPathDB" id="FungiDB:VP01_853g8"/>
<feature type="compositionally biased region" description="Polar residues" evidence="21">
    <location>
        <begin position="237"/>
        <end position="255"/>
    </location>
</feature>
<evidence type="ECO:0000256" key="19">
    <source>
        <dbReference type="ARBA" id="ARBA00048173"/>
    </source>
</evidence>
<dbReference type="GO" id="GO:0003723">
    <property type="term" value="F:RNA binding"/>
    <property type="evidence" value="ECO:0007669"/>
    <property type="project" value="UniProtKB-KW"/>
</dbReference>
<proteinExistence type="predicted"/>
<feature type="region of interest" description="Disordered" evidence="21">
    <location>
        <begin position="237"/>
        <end position="272"/>
    </location>
</feature>
<feature type="region of interest" description="Disordered" evidence="21">
    <location>
        <begin position="1"/>
        <end position="30"/>
    </location>
</feature>
<dbReference type="EMBL" id="LAVV01014093">
    <property type="protein sequence ID" value="KNZ45049.1"/>
    <property type="molecule type" value="Genomic_DNA"/>
</dbReference>
<dbReference type="PANTHER" id="PTHR42648:SF11">
    <property type="entry name" value="TRANSPOSON TY4-P GAG-POL POLYPROTEIN"/>
    <property type="match status" value="1"/>
</dbReference>
<keyword evidence="16" id="KW-0239">DNA-directed DNA polymerase</keyword>
<keyword evidence="2" id="KW-0815">Transposition</keyword>
<evidence type="ECO:0000256" key="7">
    <source>
        <dbReference type="ARBA" id="ARBA00022723"/>
    </source>
</evidence>
<dbReference type="Pfam" id="PF14223">
    <property type="entry name" value="Retrotran_gag_2"/>
    <property type="match status" value="1"/>
</dbReference>
<dbReference type="PROSITE" id="PS50994">
    <property type="entry name" value="INTEGRASE"/>
    <property type="match status" value="1"/>
</dbReference>
<evidence type="ECO:0000256" key="6">
    <source>
        <dbReference type="ARBA" id="ARBA00022722"/>
    </source>
</evidence>
<dbReference type="OrthoDB" id="7691805at2759"/>
<keyword evidence="11" id="KW-0067">ATP-binding</keyword>
<dbReference type="Gene3D" id="3.30.420.10">
    <property type="entry name" value="Ribonuclease H-like superfamily/Ribonuclease H"/>
    <property type="match status" value="1"/>
</dbReference>
<keyword evidence="18" id="KW-0233">DNA recombination</keyword>
<accession>A0A0L6U923</accession>
<dbReference type="InterPro" id="IPR012337">
    <property type="entry name" value="RNaseH-like_sf"/>
</dbReference>
<evidence type="ECO:0000259" key="22">
    <source>
        <dbReference type="PROSITE" id="PS50994"/>
    </source>
</evidence>
<dbReference type="InterPro" id="IPR054722">
    <property type="entry name" value="PolX-like_BBD"/>
</dbReference>
<evidence type="ECO:0000256" key="10">
    <source>
        <dbReference type="ARBA" id="ARBA00022801"/>
    </source>
</evidence>
<evidence type="ECO:0000256" key="20">
    <source>
        <dbReference type="ARBA" id="ARBA00049244"/>
    </source>
</evidence>
<evidence type="ECO:0000256" key="21">
    <source>
        <dbReference type="SAM" id="MobiDB-lite"/>
    </source>
</evidence>
<dbReference type="GO" id="GO:0006310">
    <property type="term" value="P:DNA recombination"/>
    <property type="evidence" value="ECO:0007669"/>
    <property type="project" value="UniProtKB-KW"/>
</dbReference>
<dbReference type="AlphaFoldDB" id="A0A0L6U923"/>
<evidence type="ECO:0000256" key="5">
    <source>
        <dbReference type="ARBA" id="ARBA00022695"/>
    </source>
</evidence>
<keyword evidence="9" id="KW-0255">Endonuclease</keyword>
<keyword evidence="5" id="KW-0548">Nucleotidyltransferase</keyword>
<dbReference type="InterPro" id="IPR001584">
    <property type="entry name" value="Integrase_cat-core"/>
</dbReference>
<evidence type="ECO:0000256" key="4">
    <source>
        <dbReference type="ARBA" id="ARBA00022670"/>
    </source>
</evidence>
<dbReference type="GO" id="GO:0005634">
    <property type="term" value="C:nucleus"/>
    <property type="evidence" value="ECO:0007669"/>
    <property type="project" value="UniProtKB-ARBA"/>
</dbReference>
<dbReference type="PANTHER" id="PTHR42648">
    <property type="entry name" value="TRANSPOSASE, PUTATIVE-RELATED"/>
    <property type="match status" value="1"/>
</dbReference>
<evidence type="ECO:0000256" key="13">
    <source>
        <dbReference type="ARBA" id="ARBA00022884"/>
    </source>
</evidence>
<keyword evidence="13" id="KW-0694">RNA-binding</keyword>
<dbReference type="SUPFAM" id="SSF53098">
    <property type="entry name" value="Ribonuclease H-like"/>
    <property type="match status" value="1"/>
</dbReference>
<dbReference type="Pfam" id="PF22936">
    <property type="entry name" value="Pol_BBD"/>
    <property type="match status" value="1"/>
</dbReference>
<evidence type="ECO:0000256" key="15">
    <source>
        <dbReference type="ARBA" id="ARBA00022918"/>
    </source>
</evidence>
<keyword evidence="3" id="KW-1188">Viral release from host cell</keyword>
<organism evidence="23 24">
    <name type="scientific">Puccinia sorghi</name>
    <dbReference type="NCBI Taxonomy" id="27349"/>
    <lineage>
        <taxon>Eukaryota</taxon>
        <taxon>Fungi</taxon>
        <taxon>Dikarya</taxon>
        <taxon>Basidiomycota</taxon>
        <taxon>Pucciniomycotina</taxon>
        <taxon>Pucciniomycetes</taxon>
        <taxon>Pucciniales</taxon>
        <taxon>Pucciniaceae</taxon>
        <taxon>Puccinia</taxon>
    </lineage>
</organism>
<protein>
    <recommendedName>
        <fullName evidence="22">Integrase catalytic domain-containing protein</fullName>
    </recommendedName>
</protein>
<evidence type="ECO:0000256" key="9">
    <source>
        <dbReference type="ARBA" id="ARBA00022759"/>
    </source>
</evidence>
<keyword evidence="6" id="KW-0540">Nuclease</keyword>
<evidence type="ECO:0000256" key="8">
    <source>
        <dbReference type="ARBA" id="ARBA00022741"/>
    </source>
</evidence>
<comment type="catalytic activity">
    <reaction evidence="19">
        <text>DNA(n) + a 2'-deoxyribonucleoside 5'-triphosphate = DNA(n+1) + diphosphate</text>
        <dbReference type="Rhea" id="RHEA:22508"/>
        <dbReference type="Rhea" id="RHEA-COMP:17339"/>
        <dbReference type="Rhea" id="RHEA-COMP:17340"/>
        <dbReference type="ChEBI" id="CHEBI:33019"/>
        <dbReference type="ChEBI" id="CHEBI:61560"/>
        <dbReference type="ChEBI" id="CHEBI:173112"/>
        <dbReference type="EC" id="2.7.7.49"/>
    </reaction>
</comment>
<keyword evidence="16" id="KW-0808">Transferase</keyword>
<dbReference type="InterPro" id="IPR036397">
    <property type="entry name" value="RNaseH_sf"/>
</dbReference>
<keyword evidence="15" id="KW-0695">RNA-directed DNA polymerase</keyword>